<sequence length="694" mass="80360">MTDAEDLDFAINLDNLDLTAEDALDNVDEHIQENLEDVLVKKALESGVDLREYAKQIEHDLHKVENHSISDYVTESNNIARLHTQIGECDGILERMECMLHGFQYDLSSISAEIQCLQEESVQMNIKLKNRQAVKSELSQLVDEMAVPEQMINHILDCPVTERAFLEQLHELNHKINFVKQHSYNDTAACRDVLDVVEKLKFKAISKIREFLLTKIYSFRKPMSNYQLGQDAMLKSRFFYEFLLSNERHVAREVRDEYVDTLSKVYFSYFKTYINRLMKLQFDDAAGRDDLLATEDSSKRGFFSSSRPAMRNRSSVFTLGKRDVILGEQLEAPIVVPHAAQKNEEKQSFESLFRSQHYALLDTSCREYLFVCDFFMLSASAAQDLFNAIVGKTLALYLKHVDTQCSECYDAIALLLCIHIVYKYRVLMNAREVTSLSSYWDTMMAILWPRFEYVVKMHIRSVAECNVQHLSSIDVRPHYITRRYAEFSAAVMRINENLPNTKVEQVLSELQTEVQNFILRLAACFGERKDQLVFLINNYDMMLSVIMERTTEESKESDSFQQLLGSRTQEYVEEILAPHFGGMMAFVKDCEVVLESGQTDRLRVFEQKVAPLVQGFAAGWRTSVDLISREVTTSFTNFKVGSTIVQAAFTHLIQYYHRFQKLFTQPPFKAMPARSELVNMHLIMVEMKKYKPNF</sequence>
<reference evidence="10" key="1">
    <citation type="submission" date="2003-08" db="EMBL/GenBank/DDBJ databases">
        <authorList>
            <person name="Birren B."/>
            <person name="Nusbaum C."/>
            <person name="Abebe A."/>
            <person name="Abouelleil A."/>
            <person name="Adekoya E."/>
            <person name="Ait-zahra M."/>
            <person name="Allen N."/>
            <person name="Allen T."/>
            <person name="An P."/>
            <person name="Anderson M."/>
            <person name="Anderson S."/>
            <person name="Arachchi H."/>
            <person name="Armbruster J."/>
            <person name="Bachantsang P."/>
            <person name="Baldwin J."/>
            <person name="Barry A."/>
            <person name="Bayul T."/>
            <person name="Blitshsteyn B."/>
            <person name="Bloom T."/>
            <person name="Blye J."/>
            <person name="Boguslavskiy L."/>
            <person name="Borowsky M."/>
            <person name="Boukhgalter B."/>
            <person name="Brunache A."/>
            <person name="Butler J."/>
            <person name="Calixte N."/>
            <person name="Calvo S."/>
            <person name="Camarata J."/>
            <person name="Campo K."/>
            <person name="Chang J."/>
            <person name="Cheshatsang Y."/>
            <person name="Citroen M."/>
            <person name="Collymore A."/>
            <person name="Considine T."/>
            <person name="Cook A."/>
            <person name="Cooke P."/>
            <person name="Corum B."/>
            <person name="Cuomo C."/>
            <person name="David R."/>
            <person name="Dawoe T."/>
            <person name="Degray S."/>
            <person name="Dodge S."/>
            <person name="Dooley K."/>
            <person name="Dorje P."/>
            <person name="Dorjee K."/>
            <person name="Dorris L."/>
            <person name="Duffey N."/>
            <person name="Dupes A."/>
            <person name="Elkins T."/>
            <person name="Engels R."/>
            <person name="Erickson J."/>
            <person name="Farina A."/>
            <person name="Faro S."/>
            <person name="Ferreira P."/>
            <person name="Fischer H."/>
            <person name="Fitzgerald M."/>
            <person name="Foley K."/>
            <person name="Gage D."/>
            <person name="Galagan J."/>
            <person name="Gearin G."/>
            <person name="Gnerre S."/>
            <person name="Gnirke A."/>
            <person name="Goyette A."/>
            <person name="Graham J."/>
            <person name="Grandbois E."/>
            <person name="Gyaltsen K."/>
            <person name="Hafez N."/>
            <person name="Hagopian D."/>
            <person name="Hagos B."/>
            <person name="Hall J."/>
            <person name="Hatcher B."/>
            <person name="Heller A."/>
            <person name="Higgins H."/>
            <person name="Honan T."/>
            <person name="Horn A."/>
            <person name="Houde N."/>
            <person name="Hughes L."/>
            <person name="Hulme W."/>
            <person name="Husby E."/>
            <person name="Iliev I."/>
            <person name="Jaffe D."/>
            <person name="Jones C."/>
            <person name="Kamal M."/>
            <person name="Kamat A."/>
            <person name="Kamvysselis M."/>
            <person name="Karlsson E."/>
            <person name="Kells C."/>
            <person name="Kieu A."/>
            <person name="Kisner P."/>
            <person name="Kodira C."/>
            <person name="Kulbokas E."/>
            <person name="Labutti K."/>
            <person name="Lama D."/>
            <person name="Landers T."/>
            <person name="Leger J."/>
            <person name="Levine S."/>
            <person name="Lewis D."/>
            <person name="Lewis T."/>
            <person name="Lindblad-toh K."/>
            <person name="Liu X."/>
            <person name="Lokyitsang T."/>
            <person name="Lokyitsang Y."/>
            <person name="Lucien O."/>
            <person name="Lui A."/>
            <person name="Ma L.J."/>
            <person name="Mabbitt R."/>
            <person name="Macdonald J."/>
            <person name="Maclean C."/>
            <person name="Major J."/>
            <person name="Manning J."/>
            <person name="Marabella R."/>
            <person name="Maru K."/>
            <person name="Matthews C."/>
            <person name="Mauceli E."/>
            <person name="Mccarthy M."/>
            <person name="Mcdonough S."/>
            <person name="Mcghee T."/>
            <person name="Meldrim J."/>
            <person name="Meneus L."/>
            <person name="Mesirov J."/>
            <person name="Mihalev A."/>
            <person name="Mihova T."/>
            <person name="Mikkelsen T."/>
            <person name="Mlenga V."/>
            <person name="Moru K."/>
            <person name="Mozes J."/>
            <person name="Mulrain L."/>
            <person name="Munson G."/>
            <person name="Naylor J."/>
            <person name="Newes C."/>
            <person name="Nguyen C."/>
            <person name="Nguyen N."/>
            <person name="Nguyen T."/>
            <person name="Nicol R."/>
            <person name="Nielsen C."/>
            <person name="Nizzari M."/>
            <person name="Norbu C."/>
            <person name="Norbu N."/>
            <person name="O'donnell P."/>
            <person name="Okoawo O."/>
            <person name="O'leary S."/>
            <person name="Omotosho B."/>
            <person name="O'neill K."/>
            <person name="Osman S."/>
            <person name="Parker S."/>
            <person name="Perrin D."/>
            <person name="Phunkhang P."/>
            <person name="Piqani B."/>
            <person name="Purcell S."/>
            <person name="Rachupka T."/>
            <person name="Ramasamy U."/>
            <person name="Rameau R."/>
            <person name="Ray V."/>
            <person name="Raymond C."/>
            <person name="Retta R."/>
            <person name="Richardson S."/>
            <person name="Rise C."/>
            <person name="Rodriguez J."/>
            <person name="Rogers J."/>
            <person name="Rogov P."/>
            <person name="Rutman M."/>
            <person name="Schupbach R."/>
            <person name="Seaman C."/>
            <person name="Settipalli S."/>
            <person name="Sharpe T."/>
            <person name="Sheridan J."/>
            <person name="Sherpa N."/>
            <person name="Shi J."/>
            <person name="Smirnov S."/>
            <person name="Smith C."/>
            <person name="Sougnez C."/>
            <person name="Spencer B."/>
            <person name="Stalker J."/>
            <person name="Stange-thomann N."/>
            <person name="Stavropoulos S."/>
            <person name="Stetson K."/>
            <person name="Stone C."/>
            <person name="Stone S."/>
            <person name="Stubbs M."/>
            <person name="Talamas J."/>
            <person name="Tchuinga P."/>
            <person name="Tenzing P."/>
            <person name="Tesfaye S."/>
            <person name="Theodore J."/>
            <person name="Thoulutsang Y."/>
            <person name="Topham K."/>
            <person name="Towey S."/>
            <person name="Tsamla T."/>
            <person name="Tsomo N."/>
            <person name="Vallee D."/>
            <person name="Vassiliev H."/>
            <person name="Venkataraman V."/>
            <person name="Vinson J."/>
            <person name="Vo A."/>
            <person name="Wade C."/>
            <person name="Wang S."/>
            <person name="Wangchuk T."/>
            <person name="Wangdi T."/>
            <person name="Whittaker C."/>
            <person name="Wilkinson J."/>
            <person name="Wu Y."/>
            <person name="Wyman D."/>
            <person name="Yadav S."/>
            <person name="Yang S."/>
            <person name="Yang X."/>
            <person name="Yeager S."/>
            <person name="Yee E."/>
            <person name="Young G."/>
            <person name="Zainoun J."/>
            <person name="Zembeck L."/>
            <person name="Zimmer A."/>
            <person name="Zody M."/>
            <person name="Lander E."/>
        </authorList>
    </citation>
    <scope>NUCLEOTIDE SEQUENCE [LARGE SCALE GENOMIC DNA]</scope>
</reference>
<evidence type="ECO:0000256" key="4">
    <source>
        <dbReference type="ARBA" id="ARBA00022448"/>
    </source>
</evidence>
<dbReference type="PANTHER" id="PTHR14190">
    <property type="entry name" value="SUPPRESSOR OF ACTIN MUTATIONS 2/VACUOLAR PROTEIN SORTING 52"/>
    <property type="match status" value="1"/>
</dbReference>
<dbReference type="GO" id="GO:0042147">
    <property type="term" value="P:retrograde transport, endosome to Golgi"/>
    <property type="evidence" value="ECO:0007669"/>
    <property type="project" value="TreeGrafter"/>
</dbReference>
<name>H2Z2W4_CIOSA</name>
<dbReference type="GO" id="GO:0006896">
    <property type="term" value="P:Golgi to vacuole transport"/>
    <property type="evidence" value="ECO:0007669"/>
    <property type="project" value="TreeGrafter"/>
</dbReference>
<dbReference type="Pfam" id="PF04129">
    <property type="entry name" value="Vps52_CC"/>
    <property type="match status" value="1"/>
</dbReference>
<keyword evidence="4" id="KW-0813">Transport</keyword>
<dbReference type="Proteomes" id="UP000007875">
    <property type="component" value="Unassembled WGS sequence"/>
</dbReference>
<feature type="domain" description="Vps52 coiled-coil" evidence="7">
    <location>
        <begin position="71"/>
        <end position="243"/>
    </location>
</feature>
<dbReference type="GO" id="GO:0032456">
    <property type="term" value="P:endocytic recycling"/>
    <property type="evidence" value="ECO:0007669"/>
    <property type="project" value="TreeGrafter"/>
</dbReference>
<protein>
    <recommendedName>
        <fullName evidence="3">Vacuolar protein sorting-associated protein 52 homolog</fullName>
    </recommendedName>
</protein>
<keyword evidence="10" id="KW-1185">Reference proteome</keyword>
<accession>H2Z2W4</accession>
<evidence type="ECO:0000313" key="9">
    <source>
        <dbReference type="Ensembl" id="ENSCSAVP00000011926.1"/>
    </source>
</evidence>
<reference evidence="9" key="2">
    <citation type="submission" date="2025-08" db="UniProtKB">
        <authorList>
            <consortium name="Ensembl"/>
        </authorList>
    </citation>
    <scope>IDENTIFICATION</scope>
</reference>
<evidence type="ECO:0000256" key="5">
    <source>
        <dbReference type="ARBA" id="ARBA00022927"/>
    </source>
</evidence>
<organism evidence="9 10">
    <name type="scientific">Ciona savignyi</name>
    <name type="common">Pacific transparent sea squirt</name>
    <dbReference type="NCBI Taxonomy" id="51511"/>
    <lineage>
        <taxon>Eukaryota</taxon>
        <taxon>Metazoa</taxon>
        <taxon>Chordata</taxon>
        <taxon>Tunicata</taxon>
        <taxon>Ascidiacea</taxon>
        <taxon>Phlebobranchia</taxon>
        <taxon>Cionidae</taxon>
        <taxon>Ciona</taxon>
    </lineage>
</organism>
<dbReference type="InterPro" id="IPR048361">
    <property type="entry name" value="Vps52_C"/>
</dbReference>
<dbReference type="Ensembl" id="ENSCSAVT00000012064.1">
    <property type="protein sequence ID" value="ENSCSAVP00000011926.1"/>
    <property type="gene ID" value="ENSCSAVG00000007006.1"/>
</dbReference>
<keyword evidence="5" id="KW-0653">Protein transport</keyword>
<evidence type="ECO:0000256" key="3">
    <source>
        <dbReference type="ARBA" id="ARBA00017083"/>
    </source>
</evidence>
<feature type="domain" description="Vps52 C-terminal" evidence="8">
    <location>
        <begin position="260"/>
        <end position="572"/>
    </location>
</feature>
<dbReference type="InterPro" id="IPR048319">
    <property type="entry name" value="Vps52_CC"/>
</dbReference>
<evidence type="ECO:0000259" key="8">
    <source>
        <dbReference type="Pfam" id="PF20655"/>
    </source>
</evidence>
<reference evidence="9" key="3">
    <citation type="submission" date="2025-09" db="UniProtKB">
        <authorList>
            <consortium name="Ensembl"/>
        </authorList>
    </citation>
    <scope>IDENTIFICATION</scope>
</reference>
<keyword evidence="6" id="KW-0333">Golgi apparatus</keyword>
<dbReference type="AlphaFoldDB" id="H2Z2W4"/>
<dbReference type="GO" id="GO:0015031">
    <property type="term" value="P:protein transport"/>
    <property type="evidence" value="ECO:0007669"/>
    <property type="project" value="UniProtKB-KW"/>
</dbReference>
<dbReference type="Pfam" id="PF20655">
    <property type="entry name" value="Vps52_C"/>
    <property type="match status" value="1"/>
</dbReference>
<dbReference type="InterPro" id="IPR007258">
    <property type="entry name" value="Vps52"/>
</dbReference>
<evidence type="ECO:0000256" key="6">
    <source>
        <dbReference type="ARBA" id="ARBA00023034"/>
    </source>
</evidence>
<evidence type="ECO:0000256" key="1">
    <source>
        <dbReference type="ARBA" id="ARBA00004601"/>
    </source>
</evidence>
<dbReference type="GO" id="GO:0007041">
    <property type="term" value="P:lysosomal transport"/>
    <property type="evidence" value="ECO:0007669"/>
    <property type="project" value="TreeGrafter"/>
</dbReference>
<dbReference type="GO" id="GO:0005829">
    <property type="term" value="C:cytosol"/>
    <property type="evidence" value="ECO:0007669"/>
    <property type="project" value="GOC"/>
</dbReference>
<evidence type="ECO:0000259" key="7">
    <source>
        <dbReference type="Pfam" id="PF04129"/>
    </source>
</evidence>
<evidence type="ECO:0000313" key="10">
    <source>
        <dbReference type="Proteomes" id="UP000007875"/>
    </source>
</evidence>
<dbReference type="GeneTree" id="ENSGT00390000008815"/>
<dbReference type="GO" id="GO:0000938">
    <property type="term" value="C:GARP complex"/>
    <property type="evidence" value="ECO:0007669"/>
    <property type="project" value="TreeGrafter"/>
</dbReference>
<dbReference type="PANTHER" id="PTHR14190:SF7">
    <property type="entry name" value="VACUOLAR PROTEIN SORTING-ASSOCIATED PROTEIN 52 HOMOLOG"/>
    <property type="match status" value="1"/>
</dbReference>
<dbReference type="GO" id="GO:0019905">
    <property type="term" value="F:syntaxin binding"/>
    <property type="evidence" value="ECO:0007669"/>
    <property type="project" value="TreeGrafter"/>
</dbReference>
<evidence type="ECO:0000256" key="2">
    <source>
        <dbReference type="ARBA" id="ARBA00008180"/>
    </source>
</evidence>
<comment type="similarity">
    <text evidence="2">Belongs to the VPS52 family.</text>
</comment>
<comment type="subcellular location">
    <subcellularLocation>
        <location evidence="1">Golgi apparatus</location>
        <location evidence="1">trans-Golgi network</location>
    </subcellularLocation>
</comment>
<proteinExistence type="inferred from homology"/>